<dbReference type="Proteomes" id="UP000079169">
    <property type="component" value="Unplaced"/>
</dbReference>
<dbReference type="KEGG" id="dci:113467457"/>
<accession>A0A3Q0IXN7</accession>
<evidence type="ECO:0000313" key="2">
    <source>
        <dbReference type="Proteomes" id="UP000079169"/>
    </source>
</evidence>
<keyword evidence="1" id="KW-0812">Transmembrane</keyword>
<keyword evidence="2" id="KW-1185">Reference proteome</keyword>
<proteinExistence type="predicted"/>
<gene>
    <name evidence="3" type="primary">LOC113467457</name>
</gene>
<keyword evidence="1" id="KW-1133">Transmembrane helix</keyword>
<dbReference type="RefSeq" id="XP_026679448.1">
    <property type="nucleotide sequence ID" value="XM_026823647.1"/>
</dbReference>
<keyword evidence="1" id="KW-0472">Membrane</keyword>
<name>A0A3Q0IXN7_DIACI</name>
<dbReference type="AlphaFoldDB" id="A0A3Q0IXN7"/>
<protein>
    <submittedName>
        <fullName evidence="3">Uncharacterized protein LOC113467457</fullName>
    </submittedName>
</protein>
<evidence type="ECO:0000313" key="3">
    <source>
        <dbReference type="RefSeq" id="XP_026679448.1"/>
    </source>
</evidence>
<reference evidence="3" key="1">
    <citation type="submission" date="2025-08" db="UniProtKB">
        <authorList>
            <consortium name="RefSeq"/>
        </authorList>
    </citation>
    <scope>IDENTIFICATION</scope>
</reference>
<sequence>MYKTRLCTLCIIIFVYLIGVIVLSTVSIHDSRKVGYNAAGRSRAMEMSGSALARPKYHIQWCRPLHYIERPEGRPIIGHNSHLTETRKWTTHPQTAWQTVGTSVAEKVADLCLSCLIYIQLTSVAMSRKVGRELGMTRM</sequence>
<organism evidence="2 3">
    <name type="scientific">Diaphorina citri</name>
    <name type="common">Asian citrus psyllid</name>
    <dbReference type="NCBI Taxonomy" id="121845"/>
    <lineage>
        <taxon>Eukaryota</taxon>
        <taxon>Metazoa</taxon>
        <taxon>Ecdysozoa</taxon>
        <taxon>Arthropoda</taxon>
        <taxon>Hexapoda</taxon>
        <taxon>Insecta</taxon>
        <taxon>Pterygota</taxon>
        <taxon>Neoptera</taxon>
        <taxon>Paraneoptera</taxon>
        <taxon>Hemiptera</taxon>
        <taxon>Sternorrhyncha</taxon>
        <taxon>Psylloidea</taxon>
        <taxon>Psyllidae</taxon>
        <taxon>Diaphorininae</taxon>
        <taxon>Diaphorina</taxon>
    </lineage>
</organism>
<dbReference type="GeneID" id="113467457"/>
<evidence type="ECO:0000256" key="1">
    <source>
        <dbReference type="SAM" id="Phobius"/>
    </source>
</evidence>
<feature type="transmembrane region" description="Helical" evidence="1">
    <location>
        <begin position="7"/>
        <end position="28"/>
    </location>
</feature>
<dbReference type="PaxDb" id="121845-A0A3Q0IXN7"/>